<organism evidence="1 2">
    <name type="scientific">Enterococcus phage EfV12-phi1</name>
    <dbReference type="NCBI Taxonomy" id="2315766"/>
    <lineage>
        <taxon>Viruses</taxon>
        <taxon>Duplodnaviria</taxon>
        <taxon>Heunggongvirae</taxon>
        <taxon>Uroviricota</taxon>
        <taxon>Caudoviricetes</taxon>
        <taxon>Herelleviridae</taxon>
        <taxon>Brockvirinae</taxon>
        <taxon>Schiekvirus</taxon>
        <taxon>Schiekvirus Gvesp1</taxon>
        <taxon>Schiekvirus EfV12</taxon>
    </lineage>
</organism>
<gene>
    <name evidence="1" type="ORF">EFV12PHI1_132</name>
</gene>
<dbReference type="Proteomes" id="UP000266942">
    <property type="component" value="Segment"/>
</dbReference>
<accession>A0A3B8DXG6</accession>
<protein>
    <submittedName>
        <fullName evidence="1">Uncharacterized protein</fullName>
    </submittedName>
</protein>
<evidence type="ECO:0000313" key="1">
    <source>
        <dbReference type="EMBL" id="AYJ73377.1"/>
    </source>
</evidence>
<reference evidence="1 2" key="1">
    <citation type="submission" date="2018-09" db="EMBL/GenBank/DDBJ databases">
        <title>Predictable molecular adaptation of coevolving Enterococcus faecium and a widespread lytic phage.</title>
        <authorList>
            <person name="Wandro S."/>
            <person name="Oliver A."/>
            <person name="Gallagher T."/>
            <person name="Weihe C."/>
            <person name="England W."/>
            <person name="Martiny J."/>
            <person name="Whiteson K."/>
        </authorList>
    </citation>
    <scope>NUCLEOTIDE SEQUENCE [LARGE SCALE GENOMIC DNA]</scope>
</reference>
<evidence type="ECO:0000313" key="2">
    <source>
        <dbReference type="Proteomes" id="UP000266942"/>
    </source>
</evidence>
<name>A0A3B8DXG6_9CAUD</name>
<dbReference type="EMBL" id="MH880817">
    <property type="protein sequence ID" value="AYJ73377.1"/>
    <property type="molecule type" value="Genomic_DNA"/>
</dbReference>
<sequence>MKEVKLIQLDKKEIDSYHTWGIFDTTEPIEDGDRISIYDHKTGGVLLIDVITVIKETEGYFFLIIEE</sequence>
<proteinExistence type="predicted"/>
<keyword evidence="2" id="KW-1185">Reference proteome</keyword>